<dbReference type="AlphaFoldDB" id="A0A951QAG1"/>
<name>A0A951QAG1_9CYAN</name>
<protein>
    <submittedName>
        <fullName evidence="1">Uncharacterized protein</fullName>
    </submittedName>
</protein>
<dbReference type="Proteomes" id="UP000757435">
    <property type="component" value="Unassembled WGS sequence"/>
</dbReference>
<accession>A0A951QAG1</accession>
<reference evidence="1" key="1">
    <citation type="submission" date="2021-05" db="EMBL/GenBank/DDBJ databases">
        <authorList>
            <person name="Pietrasiak N."/>
            <person name="Ward R."/>
            <person name="Stajich J.E."/>
            <person name="Kurbessoian T."/>
        </authorList>
    </citation>
    <scope>NUCLEOTIDE SEQUENCE</scope>
    <source>
        <strain evidence="1">UHER 2000/2452</strain>
    </source>
</reference>
<dbReference type="EMBL" id="JAHHHD010000014">
    <property type="protein sequence ID" value="MBW4659697.1"/>
    <property type="molecule type" value="Genomic_DNA"/>
</dbReference>
<dbReference type="GO" id="GO:0006355">
    <property type="term" value="P:regulation of DNA-templated transcription"/>
    <property type="evidence" value="ECO:0007669"/>
    <property type="project" value="InterPro"/>
</dbReference>
<comment type="caution">
    <text evidence="1">The sequence shown here is derived from an EMBL/GenBank/DDBJ whole genome shotgun (WGS) entry which is preliminary data.</text>
</comment>
<sequence length="72" mass="8240">MNDFEPVSKKDDSNYEAVRGHIPKKMARHFKGLCAQLGIDHGAAMEEALEPWMRQKERELEESEIPQEGNDA</sequence>
<organism evidence="1 2">
    <name type="scientific">Drouetiella hepatica Uher 2000/2452</name>
    <dbReference type="NCBI Taxonomy" id="904376"/>
    <lineage>
        <taxon>Bacteria</taxon>
        <taxon>Bacillati</taxon>
        <taxon>Cyanobacteriota</taxon>
        <taxon>Cyanophyceae</taxon>
        <taxon>Oculatellales</taxon>
        <taxon>Oculatellaceae</taxon>
        <taxon>Drouetiella</taxon>
    </lineage>
</organism>
<dbReference type="InterPro" id="IPR013321">
    <property type="entry name" value="Arc_rbn_hlx_hlx"/>
</dbReference>
<dbReference type="Gene3D" id="1.10.1220.10">
    <property type="entry name" value="Met repressor-like"/>
    <property type="match status" value="1"/>
</dbReference>
<evidence type="ECO:0000313" key="2">
    <source>
        <dbReference type="Proteomes" id="UP000757435"/>
    </source>
</evidence>
<proteinExistence type="predicted"/>
<gene>
    <name evidence="1" type="ORF">KME15_13555</name>
</gene>
<reference evidence="1" key="2">
    <citation type="journal article" date="2022" name="Microbiol. Resour. Announc.">
        <title>Metagenome Sequencing to Explore Phylogenomics of Terrestrial Cyanobacteria.</title>
        <authorList>
            <person name="Ward R.D."/>
            <person name="Stajich J.E."/>
            <person name="Johansen J.R."/>
            <person name="Huntemann M."/>
            <person name="Clum A."/>
            <person name="Foster B."/>
            <person name="Foster B."/>
            <person name="Roux S."/>
            <person name="Palaniappan K."/>
            <person name="Varghese N."/>
            <person name="Mukherjee S."/>
            <person name="Reddy T.B.K."/>
            <person name="Daum C."/>
            <person name="Copeland A."/>
            <person name="Chen I.A."/>
            <person name="Ivanova N.N."/>
            <person name="Kyrpides N.C."/>
            <person name="Shapiro N."/>
            <person name="Eloe-Fadrosh E.A."/>
            <person name="Pietrasiak N."/>
        </authorList>
    </citation>
    <scope>NUCLEOTIDE SEQUENCE</scope>
    <source>
        <strain evidence="1">UHER 2000/2452</strain>
    </source>
</reference>
<evidence type="ECO:0000313" key="1">
    <source>
        <dbReference type="EMBL" id="MBW4659697.1"/>
    </source>
</evidence>